<accession>A0A4S4L2Q2</accession>
<dbReference type="PROSITE" id="PS00518">
    <property type="entry name" value="ZF_RING_1"/>
    <property type="match status" value="1"/>
</dbReference>
<sequence>MPTTRSQTSPAYGSSRKSESRLASESEGPASPLTSLSAIDDPNPIATSSRIVDKNEKHFSDGLKSVSALRGEIQTLEFRNRVLRSQLDRLHESQDVSIQPRKGRKGKVSVQSLAAQVKRLSSEVVRLEKARERDKETIQELKNTEIEKEAAELKGEAENGIDDLSEKMRKLLRRFFTLMITPSLEEKEECIICIDVMSMESVRSLPCQHVFCAECLDSLKDDICPTCRASFSKCDVEEVAMTATQQWDALLDVATDWAKIDRHDDEEPEDTDEDSVPFIDDGDSDGSVLMQEHAALNESERKMSTEIDDDDDIPPNIYSTSGRIRRAIPSTPPETHSISASLDNEMPSTPIEHTQPALSYHQSPISVKRKRMQELASARKQKRGW</sequence>
<dbReference type="PROSITE" id="PS50089">
    <property type="entry name" value="ZF_RING_2"/>
    <property type="match status" value="1"/>
</dbReference>
<keyword evidence="2 4" id="KW-0863">Zinc-finger</keyword>
<gene>
    <name evidence="8" type="ORF">EW145_g4662</name>
</gene>
<dbReference type="PANTHER" id="PTHR45969">
    <property type="entry name" value="RING ZINC FINGER PROTEIN-RELATED"/>
    <property type="match status" value="1"/>
</dbReference>
<dbReference type="GO" id="GO:0008270">
    <property type="term" value="F:zinc ion binding"/>
    <property type="evidence" value="ECO:0007669"/>
    <property type="project" value="UniProtKB-KW"/>
</dbReference>
<dbReference type="InterPro" id="IPR017907">
    <property type="entry name" value="Znf_RING_CS"/>
</dbReference>
<evidence type="ECO:0000256" key="4">
    <source>
        <dbReference type="PROSITE-ProRule" id="PRU00175"/>
    </source>
</evidence>
<keyword evidence="5" id="KW-0175">Coiled coil</keyword>
<dbReference type="InterPro" id="IPR001841">
    <property type="entry name" value="Znf_RING"/>
</dbReference>
<feature type="coiled-coil region" evidence="5">
    <location>
        <begin position="110"/>
        <end position="174"/>
    </location>
</feature>
<protein>
    <recommendedName>
        <fullName evidence="7">RING-type domain-containing protein</fullName>
    </recommendedName>
</protein>
<organism evidence="8 9">
    <name type="scientific">Phellinidium pouzarii</name>
    <dbReference type="NCBI Taxonomy" id="167371"/>
    <lineage>
        <taxon>Eukaryota</taxon>
        <taxon>Fungi</taxon>
        <taxon>Dikarya</taxon>
        <taxon>Basidiomycota</taxon>
        <taxon>Agaricomycotina</taxon>
        <taxon>Agaricomycetes</taxon>
        <taxon>Hymenochaetales</taxon>
        <taxon>Hymenochaetaceae</taxon>
        <taxon>Phellinidium</taxon>
    </lineage>
</organism>
<dbReference type="OrthoDB" id="1923159at2759"/>
<evidence type="ECO:0000259" key="7">
    <source>
        <dbReference type="PROSITE" id="PS50089"/>
    </source>
</evidence>
<keyword evidence="9" id="KW-1185">Reference proteome</keyword>
<dbReference type="CDD" id="cd16449">
    <property type="entry name" value="RING-HC"/>
    <property type="match status" value="1"/>
</dbReference>
<evidence type="ECO:0000313" key="9">
    <source>
        <dbReference type="Proteomes" id="UP000308199"/>
    </source>
</evidence>
<evidence type="ECO:0000256" key="3">
    <source>
        <dbReference type="ARBA" id="ARBA00022833"/>
    </source>
</evidence>
<dbReference type="Gene3D" id="3.30.40.10">
    <property type="entry name" value="Zinc/RING finger domain, C3HC4 (zinc finger)"/>
    <property type="match status" value="1"/>
</dbReference>
<feature type="compositionally biased region" description="Polar residues" evidence="6">
    <location>
        <begin position="1"/>
        <end position="12"/>
    </location>
</feature>
<dbReference type="EMBL" id="SGPK01000248">
    <property type="protein sequence ID" value="THH05619.1"/>
    <property type="molecule type" value="Genomic_DNA"/>
</dbReference>
<feature type="region of interest" description="Disordered" evidence="6">
    <location>
        <begin position="1"/>
        <end position="52"/>
    </location>
</feature>
<dbReference type="GO" id="GO:0061630">
    <property type="term" value="F:ubiquitin protein ligase activity"/>
    <property type="evidence" value="ECO:0007669"/>
    <property type="project" value="TreeGrafter"/>
</dbReference>
<keyword evidence="1" id="KW-0479">Metal-binding</keyword>
<evidence type="ECO:0000256" key="5">
    <source>
        <dbReference type="SAM" id="Coils"/>
    </source>
</evidence>
<dbReference type="PANTHER" id="PTHR45969:SF69">
    <property type="entry name" value="FINGER DOMAIN PROTEIN, PUTATIVE (AFU_ORTHOLOGUE AFUA_3G12190)-RELATED"/>
    <property type="match status" value="1"/>
</dbReference>
<dbReference type="AlphaFoldDB" id="A0A4S4L2Q2"/>
<feature type="compositionally biased region" description="Polar residues" evidence="6">
    <location>
        <begin position="333"/>
        <end position="342"/>
    </location>
</feature>
<keyword evidence="3" id="KW-0862">Zinc</keyword>
<feature type="region of interest" description="Disordered" evidence="6">
    <location>
        <begin position="261"/>
        <end position="282"/>
    </location>
</feature>
<evidence type="ECO:0000313" key="8">
    <source>
        <dbReference type="EMBL" id="THH05619.1"/>
    </source>
</evidence>
<feature type="region of interest" description="Disordered" evidence="6">
    <location>
        <begin position="324"/>
        <end position="385"/>
    </location>
</feature>
<dbReference type="Pfam" id="PF13639">
    <property type="entry name" value="zf-RING_2"/>
    <property type="match status" value="1"/>
</dbReference>
<dbReference type="Proteomes" id="UP000308199">
    <property type="component" value="Unassembled WGS sequence"/>
</dbReference>
<evidence type="ECO:0000256" key="1">
    <source>
        <dbReference type="ARBA" id="ARBA00022723"/>
    </source>
</evidence>
<dbReference type="InterPro" id="IPR013083">
    <property type="entry name" value="Znf_RING/FYVE/PHD"/>
</dbReference>
<name>A0A4S4L2Q2_9AGAM</name>
<reference evidence="8 9" key="1">
    <citation type="submission" date="2019-02" db="EMBL/GenBank/DDBJ databases">
        <title>Genome sequencing of the rare red list fungi Phellinidium pouzarii.</title>
        <authorList>
            <person name="Buettner E."/>
            <person name="Kellner H."/>
        </authorList>
    </citation>
    <scope>NUCLEOTIDE SEQUENCE [LARGE SCALE GENOMIC DNA]</scope>
    <source>
        <strain evidence="8 9">DSM 108285</strain>
    </source>
</reference>
<evidence type="ECO:0000256" key="2">
    <source>
        <dbReference type="ARBA" id="ARBA00022771"/>
    </source>
</evidence>
<feature type="compositionally biased region" description="Acidic residues" evidence="6">
    <location>
        <begin position="266"/>
        <end position="282"/>
    </location>
</feature>
<feature type="domain" description="RING-type" evidence="7">
    <location>
        <begin position="190"/>
        <end position="228"/>
    </location>
</feature>
<comment type="caution">
    <text evidence="8">The sequence shown here is derived from an EMBL/GenBank/DDBJ whole genome shotgun (WGS) entry which is preliminary data.</text>
</comment>
<evidence type="ECO:0000256" key="6">
    <source>
        <dbReference type="SAM" id="MobiDB-lite"/>
    </source>
</evidence>
<feature type="compositionally biased region" description="Polar residues" evidence="6">
    <location>
        <begin position="356"/>
        <end position="365"/>
    </location>
</feature>
<proteinExistence type="predicted"/>
<dbReference type="GO" id="GO:0016567">
    <property type="term" value="P:protein ubiquitination"/>
    <property type="evidence" value="ECO:0007669"/>
    <property type="project" value="TreeGrafter"/>
</dbReference>
<dbReference type="SUPFAM" id="SSF57850">
    <property type="entry name" value="RING/U-box"/>
    <property type="match status" value="1"/>
</dbReference>
<dbReference type="SMART" id="SM00184">
    <property type="entry name" value="RING"/>
    <property type="match status" value="1"/>
</dbReference>